<sequence>MSQNGTRSSDLPQPLRAVGSGLRRLPGAEQVSKAADSALDWIGAVSPRGRRMAVYAGAGVLGVAGVVEWPVALTGAAVAWLTQPRGPRRDTGDERAVAAGPGSAPAEAESALSEHHGPGGRLASSHFRHDHPGSRTHEQPAKVGDPVTASALRQVAEASAHQDETDGSSAEHGHGTADRTL</sequence>
<protein>
    <submittedName>
        <fullName evidence="2">Uncharacterized protein</fullName>
    </submittedName>
</protein>
<comment type="caution">
    <text evidence="2">The sequence shown here is derived from an EMBL/GenBank/DDBJ whole genome shotgun (WGS) entry which is preliminary data.</text>
</comment>
<feature type="compositionally biased region" description="Polar residues" evidence="1">
    <location>
        <begin position="1"/>
        <end position="11"/>
    </location>
</feature>
<feature type="region of interest" description="Disordered" evidence="1">
    <location>
        <begin position="83"/>
        <end position="181"/>
    </location>
</feature>
<keyword evidence="3" id="KW-1185">Reference proteome</keyword>
<feature type="compositionally biased region" description="Basic and acidic residues" evidence="1">
    <location>
        <begin position="160"/>
        <end position="181"/>
    </location>
</feature>
<feature type="compositionally biased region" description="Low complexity" evidence="1">
    <location>
        <begin position="98"/>
        <end position="111"/>
    </location>
</feature>
<organism evidence="2 3">
    <name type="scientific">Streptomyces cinerochromogenes</name>
    <dbReference type="NCBI Taxonomy" id="66422"/>
    <lineage>
        <taxon>Bacteria</taxon>
        <taxon>Bacillati</taxon>
        <taxon>Actinomycetota</taxon>
        <taxon>Actinomycetes</taxon>
        <taxon>Kitasatosporales</taxon>
        <taxon>Streptomycetaceae</taxon>
        <taxon>Streptomyces</taxon>
    </lineage>
</organism>
<feature type="compositionally biased region" description="Basic and acidic residues" evidence="1">
    <location>
        <begin position="130"/>
        <end position="140"/>
    </location>
</feature>
<evidence type="ECO:0000313" key="3">
    <source>
        <dbReference type="Proteomes" id="UP001604267"/>
    </source>
</evidence>
<accession>A0ABW7AYV0</accession>
<feature type="region of interest" description="Disordered" evidence="1">
    <location>
        <begin position="1"/>
        <end position="24"/>
    </location>
</feature>
<dbReference type="EMBL" id="JBICYV010000003">
    <property type="protein sequence ID" value="MFG3010063.1"/>
    <property type="molecule type" value="Genomic_DNA"/>
</dbReference>
<dbReference type="Proteomes" id="UP001604267">
    <property type="component" value="Unassembled WGS sequence"/>
</dbReference>
<evidence type="ECO:0000256" key="1">
    <source>
        <dbReference type="SAM" id="MobiDB-lite"/>
    </source>
</evidence>
<proteinExistence type="predicted"/>
<dbReference type="RefSeq" id="WP_392816085.1">
    <property type="nucleotide sequence ID" value="NZ_JBICYV010000003.1"/>
</dbReference>
<evidence type="ECO:0000313" key="2">
    <source>
        <dbReference type="EMBL" id="MFG3010063.1"/>
    </source>
</evidence>
<gene>
    <name evidence="2" type="ORF">ACGFZB_06330</name>
</gene>
<feature type="compositionally biased region" description="Basic and acidic residues" evidence="1">
    <location>
        <begin position="87"/>
        <end position="96"/>
    </location>
</feature>
<reference evidence="2 3" key="1">
    <citation type="submission" date="2024-10" db="EMBL/GenBank/DDBJ databases">
        <title>The Natural Products Discovery Center: Release of the First 8490 Sequenced Strains for Exploring Actinobacteria Biosynthetic Diversity.</title>
        <authorList>
            <person name="Kalkreuter E."/>
            <person name="Kautsar S.A."/>
            <person name="Yang D."/>
            <person name="Bader C.D."/>
            <person name="Teijaro C.N."/>
            <person name="Fluegel L."/>
            <person name="Davis C.M."/>
            <person name="Simpson J.R."/>
            <person name="Lauterbach L."/>
            <person name="Steele A.D."/>
            <person name="Gui C."/>
            <person name="Meng S."/>
            <person name="Li G."/>
            <person name="Viehrig K."/>
            <person name="Ye F."/>
            <person name="Su P."/>
            <person name="Kiefer A.F."/>
            <person name="Nichols A."/>
            <person name="Cepeda A.J."/>
            <person name="Yan W."/>
            <person name="Fan B."/>
            <person name="Jiang Y."/>
            <person name="Adhikari A."/>
            <person name="Zheng C.-J."/>
            <person name="Schuster L."/>
            <person name="Cowan T.M."/>
            <person name="Smanski M.J."/>
            <person name="Chevrette M.G."/>
            <person name="De Carvalho L.P.S."/>
            <person name="Shen B."/>
        </authorList>
    </citation>
    <scope>NUCLEOTIDE SEQUENCE [LARGE SCALE GENOMIC DNA]</scope>
    <source>
        <strain evidence="2 3">NPDC048320</strain>
    </source>
</reference>
<name>A0ABW7AYV0_9ACTN</name>